<evidence type="ECO:0000313" key="1">
    <source>
        <dbReference type="EMBL" id="KAI4557936.1"/>
    </source>
</evidence>
<dbReference type="Proteomes" id="UP001057279">
    <property type="component" value="Linkage Group LG24"/>
</dbReference>
<accession>A0ACB9U4S7</accession>
<proteinExistence type="predicted"/>
<reference evidence="1" key="1">
    <citation type="submission" date="2022-03" db="EMBL/GenBank/DDBJ databases">
        <title>Genomic analyses of argali, domestic sheep and their hybrids provide insights into chromosomal evolution, heterosis and genetic basis of agronomic traits.</title>
        <authorList>
            <person name="Li M."/>
        </authorList>
    </citation>
    <scope>NUCLEOTIDE SEQUENCE</scope>
    <source>
        <strain evidence="1">F1 hybrid</strain>
    </source>
</reference>
<dbReference type="EMBL" id="CM043049">
    <property type="protein sequence ID" value="KAI4557936.1"/>
    <property type="molecule type" value="Genomic_DNA"/>
</dbReference>
<gene>
    <name evidence="1" type="ORF">MJG53_018689</name>
</gene>
<comment type="caution">
    <text evidence="1">The sequence shown here is derived from an EMBL/GenBank/DDBJ whole genome shotgun (WGS) entry which is preliminary data.</text>
</comment>
<evidence type="ECO:0000313" key="2">
    <source>
        <dbReference type="Proteomes" id="UP001057279"/>
    </source>
</evidence>
<sequence length="126" mass="13615">MSPRTRFPGPAEGFSVHGGPRREEERGNSLRSAAPFPGIITEAASAAQIRPAEDLFLAPSPWCCVCDQSAKSSKEGREQRGGRIPLHGQTWGEEHQGLGLFHLSAIQGKTPMAPGFEAKSEDSECW</sequence>
<name>A0ACB9U4S7_9CETA</name>
<protein>
    <submittedName>
        <fullName evidence="1">Uncharacterized protein</fullName>
    </submittedName>
</protein>
<keyword evidence="2" id="KW-1185">Reference proteome</keyword>
<organism evidence="1 2">
    <name type="scientific">Ovis ammon polii x Ovis aries</name>
    <dbReference type="NCBI Taxonomy" id="2918886"/>
    <lineage>
        <taxon>Eukaryota</taxon>
        <taxon>Metazoa</taxon>
        <taxon>Chordata</taxon>
        <taxon>Craniata</taxon>
        <taxon>Vertebrata</taxon>
        <taxon>Euteleostomi</taxon>
        <taxon>Mammalia</taxon>
        <taxon>Eutheria</taxon>
        <taxon>Laurasiatheria</taxon>
        <taxon>Artiodactyla</taxon>
        <taxon>Ruminantia</taxon>
        <taxon>Pecora</taxon>
        <taxon>Bovidae</taxon>
        <taxon>Caprinae</taxon>
        <taxon>Ovis</taxon>
    </lineage>
</organism>